<keyword evidence="1" id="KW-0472">Membrane</keyword>
<keyword evidence="1" id="KW-0812">Transmembrane</keyword>
<dbReference type="RefSeq" id="WP_307412257.1">
    <property type="nucleotide sequence ID" value="NZ_JAUSUR010000013.1"/>
</dbReference>
<evidence type="ECO:0000313" key="3">
    <source>
        <dbReference type="Proteomes" id="UP001230220"/>
    </source>
</evidence>
<feature type="transmembrane region" description="Helical" evidence="1">
    <location>
        <begin position="7"/>
        <end position="26"/>
    </location>
</feature>
<sequence length="299" mass="34631">MKKFIKYTIIIMMFFPIIVLGVFTYFSLFQNDPNRSIAITRSDWMLMWGAILSYVSTVALGIVALYQSNQANTSANTANQMTQHLIEMEHRERLAFVGVESTKPLLIYHNNSHNKSIVCFENEMNSTKTWINAEFRNNSSNEFDYYQEDDDYSLLIFNIKALSSNYVKKIKVNSISITSSIDDIVFRSKKIWTDCGQFLEFGNSYKVALIIHGLAYILKQNNLTIQDGLFPKFELFINVTVENLYGDKVMIYWSMSAEEGELIEKSMNEINNYILYQYQIENIGFQVQEKSMSTILSSN</sequence>
<name>A0ABU0E8U8_9FIRM</name>
<reference evidence="2 3" key="1">
    <citation type="submission" date="2023-07" db="EMBL/GenBank/DDBJ databases">
        <title>Genomic Encyclopedia of Type Strains, Phase IV (KMG-IV): sequencing the most valuable type-strain genomes for metagenomic binning, comparative biology and taxonomic classification.</title>
        <authorList>
            <person name="Goeker M."/>
        </authorList>
    </citation>
    <scope>NUCLEOTIDE SEQUENCE [LARGE SCALE GENOMIC DNA]</scope>
    <source>
        <strain evidence="2 3">DSM 16784</strain>
    </source>
</reference>
<feature type="transmembrane region" description="Helical" evidence="1">
    <location>
        <begin position="46"/>
        <end position="66"/>
    </location>
</feature>
<evidence type="ECO:0000256" key="1">
    <source>
        <dbReference type="SAM" id="Phobius"/>
    </source>
</evidence>
<protein>
    <submittedName>
        <fullName evidence="2">Uncharacterized protein</fullName>
    </submittedName>
</protein>
<gene>
    <name evidence="2" type="ORF">J2S15_004075</name>
</gene>
<dbReference type="EMBL" id="JAUSUR010000013">
    <property type="protein sequence ID" value="MDQ0363310.1"/>
    <property type="molecule type" value="Genomic_DNA"/>
</dbReference>
<keyword evidence="3" id="KW-1185">Reference proteome</keyword>
<dbReference type="Proteomes" id="UP001230220">
    <property type="component" value="Unassembled WGS sequence"/>
</dbReference>
<keyword evidence="1" id="KW-1133">Transmembrane helix</keyword>
<accession>A0ABU0E8U8</accession>
<evidence type="ECO:0000313" key="2">
    <source>
        <dbReference type="EMBL" id="MDQ0363310.1"/>
    </source>
</evidence>
<comment type="caution">
    <text evidence="2">The sequence shown here is derived from an EMBL/GenBank/DDBJ whole genome shotgun (WGS) entry which is preliminary data.</text>
</comment>
<proteinExistence type="predicted"/>
<organism evidence="2 3">
    <name type="scientific">Breznakia pachnodae</name>
    <dbReference type="NCBI Taxonomy" id="265178"/>
    <lineage>
        <taxon>Bacteria</taxon>
        <taxon>Bacillati</taxon>
        <taxon>Bacillota</taxon>
        <taxon>Erysipelotrichia</taxon>
        <taxon>Erysipelotrichales</taxon>
        <taxon>Erysipelotrichaceae</taxon>
        <taxon>Breznakia</taxon>
    </lineage>
</organism>